<reference evidence="2" key="1">
    <citation type="submission" date="2013-09" db="EMBL/GenBank/DDBJ databases">
        <title>Corchorus olitorius genome sequencing.</title>
        <authorList>
            <person name="Alam M."/>
            <person name="Haque M.S."/>
            <person name="Islam M.S."/>
            <person name="Emdad E.M."/>
            <person name="Islam M.M."/>
            <person name="Ahmed B."/>
            <person name="Halim A."/>
            <person name="Hossen Q.M.M."/>
            <person name="Hossain M.Z."/>
            <person name="Ahmed R."/>
            <person name="Khan M.M."/>
            <person name="Islam R."/>
            <person name="Rashid M.M."/>
            <person name="Khan S.A."/>
            <person name="Rahman M.S."/>
            <person name="Alam M."/>
            <person name="Yahiya A.S."/>
            <person name="Khan M.S."/>
            <person name="Azam M.S."/>
            <person name="Haque T."/>
            <person name="Lashkar M.Z.H."/>
            <person name="Akhand A.I."/>
            <person name="Morshed G."/>
            <person name="Roy S."/>
            <person name="Uddin K.S."/>
            <person name="Rabeya T."/>
            <person name="Hossain A.S."/>
            <person name="Chowdhury A."/>
            <person name="Snigdha A.R."/>
            <person name="Mortoza M.S."/>
            <person name="Matin S.A."/>
            <person name="Hoque S.M.E."/>
            <person name="Islam M.K."/>
            <person name="Roy D.K."/>
            <person name="Haider R."/>
            <person name="Moosa M.M."/>
            <person name="Elias S.M."/>
            <person name="Hasan A.M."/>
            <person name="Jahan S."/>
            <person name="Shafiuddin M."/>
            <person name="Mahmood N."/>
            <person name="Shommy N.S."/>
        </authorList>
    </citation>
    <scope>NUCLEOTIDE SEQUENCE [LARGE SCALE GENOMIC DNA]</scope>
    <source>
        <strain evidence="2">cv. O-4</strain>
    </source>
</reference>
<organism evidence="1 2">
    <name type="scientific">Corchorus olitorius</name>
    <dbReference type="NCBI Taxonomy" id="93759"/>
    <lineage>
        <taxon>Eukaryota</taxon>
        <taxon>Viridiplantae</taxon>
        <taxon>Streptophyta</taxon>
        <taxon>Embryophyta</taxon>
        <taxon>Tracheophyta</taxon>
        <taxon>Spermatophyta</taxon>
        <taxon>Magnoliopsida</taxon>
        <taxon>eudicotyledons</taxon>
        <taxon>Gunneridae</taxon>
        <taxon>Pentapetalae</taxon>
        <taxon>rosids</taxon>
        <taxon>malvids</taxon>
        <taxon>Malvales</taxon>
        <taxon>Malvaceae</taxon>
        <taxon>Grewioideae</taxon>
        <taxon>Apeibeae</taxon>
        <taxon>Corchorus</taxon>
    </lineage>
</organism>
<dbReference type="STRING" id="93759.A0A1R3HRE3"/>
<dbReference type="AlphaFoldDB" id="A0A1R3HRE3"/>
<dbReference type="EMBL" id="AWUE01019550">
    <property type="protein sequence ID" value="OMO72888.1"/>
    <property type="molecule type" value="Genomic_DNA"/>
</dbReference>
<protein>
    <recommendedName>
        <fullName evidence="3">UBN2_2 domain-containing protein</fullName>
    </recommendedName>
</protein>
<dbReference type="OrthoDB" id="1909174at2759"/>
<name>A0A1R3HRE3_9ROSI</name>
<dbReference type="Pfam" id="PF14223">
    <property type="entry name" value="Retrotran_gag_2"/>
    <property type="match status" value="1"/>
</dbReference>
<proteinExistence type="predicted"/>
<comment type="caution">
    <text evidence="1">The sequence shown here is derived from an EMBL/GenBank/DDBJ whole genome shotgun (WGS) entry which is preliminary data.</text>
</comment>
<gene>
    <name evidence="1" type="ORF">COLO4_27409</name>
</gene>
<accession>A0A1R3HRE3</accession>
<evidence type="ECO:0008006" key="3">
    <source>
        <dbReference type="Google" id="ProtNLM"/>
    </source>
</evidence>
<dbReference type="Proteomes" id="UP000187203">
    <property type="component" value="Unassembled WGS sequence"/>
</dbReference>
<keyword evidence="2" id="KW-1185">Reference proteome</keyword>
<dbReference type="PANTHER" id="PTHR35317:SF18">
    <property type="entry name" value="RNA-DIRECTED DNA POLYMERASE"/>
    <property type="match status" value="1"/>
</dbReference>
<dbReference type="PANTHER" id="PTHR35317">
    <property type="entry name" value="OS04G0629600 PROTEIN"/>
    <property type="match status" value="1"/>
</dbReference>
<evidence type="ECO:0000313" key="1">
    <source>
        <dbReference type="EMBL" id="OMO72888.1"/>
    </source>
</evidence>
<sequence length="212" mass="25088">MAAKNIIADLNKGEKLNGDNYNIWHWKVQYILEEQQVLEILNFVIVEPKQGSTTQHKRDQKVFQTWKRKNNIVHITLLSCMTNKLIYEFEEYATAQGMWNALKKKFENVSDTKLKQLVIKFDNYKKRPENNIRQHLQEMSNMMLELKIARHVLNDQQQVQDVVGSLPMGWEYMNAMLTHNDSIKTFANVQRHQELEEDRLMAMSNHPKVNMA</sequence>
<evidence type="ECO:0000313" key="2">
    <source>
        <dbReference type="Proteomes" id="UP000187203"/>
    </source>
</evidence>